<keyword evidence="3" id="KW-0378">Hydrolase</keyword>
<evidence type="ECO:0000256" key="1">
    <source>
        <dbReference type="SAM" id="Phobius"/>
    </source>
</evidence>
<dbReference type="STRING" id="28094.SAMN06295900_102432"/>
<reference evidence="4" key="1">
    <citation type="submission" date="2017-04" db="EMBL/GenBank/DDBJ databases">
        <authorList>
            <person name="Varghese N."/>
            <person name="Submissions S."/>
        </authorList>
    </citation>
    <scope>NUCLEOTIDE SEQUENCE [LARGE SCALE GENOMIC DNA]</scope>
    <source>
        <strain evidence="4">Ballard 720</strain>
    </source>
</reference>
<evidence type="ECO:0000313" key="3">
    <source>
        <dbReference type="EMBL" id="SMF09413.1"/>
    </source>
</evidence>
<dbReference type="Pfam" id="PF10118">
    <property type="entry name" value="Metal_hydrol"/>
    <property type="match status" value="1"/>
</dbReference>
<keyword evidence="1" id="KW-0812">Transmembrane</keyword>
<name>A0A1X7D5V0_TRICW</name>
<dbReference type="PANTHER" id="PTHR39456:SF1">
    <property type="entry name" value="METAL-DEPENDENT HYDROLASE"/>
    <property type="match status" value="1"/>
</dbReference>
<keyword evidence="1" id="KW-1133">Transmembrane helix</keyword>
<accession>A0A1X7D5V0</accession>
<dbReference type="Proteomes" id="UP000192911">
    <property type="component" value="Unassembled WGS sequence"/>
</dbReference>
<dbReference type="AlphaFoldDB" id="A0A1X7D5V0"/>
<dbReference type="GO" id="GO:0006629">
    <property type="term" value="P:lipid metabolic process"/>
    <property type="evidence" value="ECO:0007669"/>
    <property type="project" value="InterPro"/>
</dbReference>
<dbReference type="GeneID" id="95552248"/>
<gene>
    <name evidence="3" type="ORF">SAMN06295900_102432</name>
</gene>
<dbReference type="RefSeq" id="WP_085225246.1">
    <property type="nucleotide sequence ID" value="NZ_BSQD01000002.1"/>
</dbReference>
<organism evidence="3 4">
    <name type="scientific">Trinickia caryophylli</name>
    <name type="common">Paraburkholderia caryophylli</name>
    <dbReference type="NCBI Taxonomy" id="28094"/>
    <lineage>
        <taxon>Bacteria</taxon>
        <taxon>Pseudomonadati</taxon>
        <taxon>Pseudomonadota</taxon>
        <taxon>Betaproteobacteria</taxon>
        <taxon>Burkholderiales</taxon>
        <taxon>Burkholderiaceae</taxon>
        <taxon>Trinickia</taxon>
    </lineage>
</organism>
<protein>
    <submittedName>
        <fullName evidence="3">Predicted metal-dependent hydrolase</fullName>
    </submittedName>
</protein>
<feature type="transmembrane region" description="Helical" evidence="1">
    <location>
        <begin position="482"/>
        <end position="502"/>
    </location>
</feature>
<feature type="domain" description="Fatty acid desaturase" evidence="2">
    <location>
        <begin position="47"/>
        <end position="272"/>
    </location>
</feature>
<dbReference type="EMBL" id="FXAH01000002">
    <property type="protein sequence ID" value="SMF09413.1"/>
    <property type="molecule type" value="Genomic_DNA"/>
</dbReference>
<feature type="transmembrane region" description="Helical" evidence="1">
    <location>
        <begin position="160"/>
        <end position="177"/>
    </location>
</feature>
<dbReference type="PANTHER" id="PTHR39456">
    <property type="entry name" value="METAL-DEPENDENT HYDROLASE"/>
    <property type="match status" value="1"/>
</dbReference>
<proteinExistence type="predicted"/>
<sequence>MTAPMHRAAHGPARWLADVPSALFLCVVALNTVSIAHATQPVARGLLVLLQALLLAGCQEAKHLCVHGTFFANRRLNDAAGIVCAALAGVNFASYRYFHFQHHRATCTDADPEGLLYMRSWATRWIWLLAPLELPWVAWHLNRIGGPLVPCAHSGLRRAALAWMVAFGGLLALAAWFAPHALVWAYVVPLALCAWFDFLLTQAEHYEAPIVPAAATPRPGASTLDIVLPPGLGWLTLHRSLHATHHRHPGIRWFEAPRRARAVSPAMSVSYSAFARRWLAGGPRLWQPIARAEVRGPAQPDRVAPSRTAASASGARVHWNGSLVRTRAFDALSLLLPAGETFMIATLSIWRAQMGSALAPRLRAEVGRFIREEQAHQRVHERYNAALVADLPLAAAAAQRASRAADSLAALDMRTKLALVAAFEHLTALVSREIVEHRNLLVHDASPESRMWRWHAREEIGHYDVAMEVAAYHGLGRARRMFALMVASAFLMHDVLCATIALCRCDIARGARRRAVLGDALRFACASLPSVWRMAGGWWRYVATRSPKPHGHA</sequence>
<dbReference type="GO" id="GO:0016787">
    <property type="term" value="F:hydrolase activity"/>
    <property type="evidence" value="ECO:0007669"/>
    <property type="project" value="UniProtKB-KW"/>
</dbReference>
<dbReference type="InterPro" id="IPR005804">
    <property type="entry name" value="FA_desaturase_dom"/>
</dbReference>
<keyword evidence="1" id="KW-0472">Membrane</keyword>
<feature type="transmembrane region" description="Helical" evidence="1">
    <location>
        <begin position="79"/>
        <end position="98"/>
    </location>
</feature>
<evidence type="ECO:0000313" key="4">
    <source>
        <dbReference type="Proteomes" id="UP000192911"/>
    </source>
</evidence>
<keyword evidence="4" id="KW-1185">Reference proteome</keyword>
<dbReference type="Pfam" id="PF00487">
    <property type="entry name" value="FA_desaturase"/>
    <property type="match status" value="1"/>
</dbReference>
<evidence type="ECO:0000259" key="2">
    <source>
        <dbReference type="Pfam" id="PF00487"/>
    </source>
</evidence>
<dbReference type="InterPro" id="IPR016516">
    <property type="entry name" value="UCP07580"/>
</dbReference>